<evidence type="ECO:0000256" key="4">
    <source>
        <dbReference type="ARBA" id="ARBA00022989"/>
    </source>
</evidence>
<keyword evidence="4 6" id="KW-1133">Transmembrane helix</keyword>
<dbReference type="Proteomes" id="UP000325003">
    <property type="component" value="Unassembled WGS sequence"/>
</dbReference>
<dbReference type="PANTHER" id="PTHR36115:SF6">
    <property type="entry name" value="PROLINE-RICH ANTIGEN HOMOLOG"/>
    <property type="match status" value="1"/>
</dbReference>
<name>A0A5B1L9U4_9ACTN</name>
<comment type="subcellular location">
    <subcellularLocation>
        <location evidence="1">Cell membrane</location>
        <topology evidence="1">Multi-pass membrane protein</topology>
    </subcellularLocation>
</comment>
<dbReference type="InterPro" id="IPR051791">
    <property type="entry name" value="Pra-immunoreactive"/>
</dbReference>
<protein>
    <submittedName>
        <fullName evidence="8">RDD family protein</fullName>
    </submittedName>
</protein>
<feature type="transmembrane region" description="Helical" evidence="6">
    <location>
        <begin position="20"/>
        <end position="41"/>
    </location>
</feature>
<dbReference type="RefSeq" id="WP_149729648.1">
    <property type="nucleotide sequence ID" value="NZ_VUJV01000006.1"/>
</dbReference>
<dbReference type="InterPro" id="IPR010432">
    <property type="entry name" value="RDD"/>
</dbReference>
<evidence type="ECO:0000256" key="3">
    <source>
        <dbReference type="ARBA" id="ARBA00022692"/>
    </source>
</evidence>
<comment type="caution">
    <text evidence="8">The sequence shown here is derived from an EMBL/GenBank/DDBJ whole genome shotgun (WGS) entry which is preliminary data.</text>
</comment>
<keyword evidence="5 6" id="KW-0472">Membrane</keyword>
<gene>
    <name evidence="8" type="ORF">F0U44_17510</name>
</gene>
<dbReference type="Pfam" id="PF06271">
    <property type="entry name" value="RDD"/>
    <property type="match status" value="1"/>
</dbReference>
<reference evidence="8 9" key="1">
    <citation type="submission" date="2019-09" db="EMBL/GenBank/DDBJ databases">
        <title>Nocardioides panacisoli sp. nov., isolated from the soil of a ginseng field.</title>
        <authorList>
            <person name="Cho C."/>
        </authorList>
    </citation>
    <scope>NUCLEOTIDE SEQUENCE [LARGE SCALE GENOMIC DNA]</scope>
    <source>
        <strain evidence="8 9">BN130099</strain>
    </source>
</reference>
<evidence type="ECO:0000256" key="6">
    <source>
        <dbReference type="SAM" id="Phobius"/>
    </source>
</evidence>
<evidence type="ECO:0000256" key="2">
    <source>
        <dbReference type="ARBA" id="ARBA00022475"/>
    </source>
</evidence>
<organism evidence="8 9">
    <name type="scientific">Nocardioides humilatus</name>
    <dbReference type="NCBI Taxonomy" id="2607660"/>
    <lineage>
        <taxon>Bacteria</taxon>
        <taxon>Bacillati</taxon>
        <taxon>Actinomycetota</taxon>
        <taxon>Actinomycetes</taxon>
        <taxon>Propionibacteriales</taxon>
        <taxon>Nocardioidaceae</taxon>
        <taxon>Nocardioides</taxon>
    </lineage>
</organism>
<evidence type="ECO:0000313" key="9">
    <source>
        <dbReference type="Proteomes" id="UP000325003"/>
    </source>
</evidence>
<proteinExistence type="predicted"/>
<dbReference type="AlphaFoldDB" id="A0A5B1L9U4"/>
<evidence type="ECO:0000256" key="5">
    <source>
        <dbReference type="ARBA" id="ARBA00023136"/>
    </source>
</evidence>
<accession>A0A5B1L9U4</accession>
<reference evidence="8 9" key="2">
    <citation type="submission" date="2019-09" db="EMBL/GenBank/DDBJ databases">
        <authorList>
            <person name="Jin C."/>
        </authorList>
    </citation>
    <scope>NUCLEOTIDE SEQUENCE [LARGE SCALE GENOMIC DNA]</scope>
    <source>
        <strain evidence="8 9">BN130099</strain>
    </source>
</reference>
<dbReference type="PANTHER" id="PTHR36115">
    <property type="entry name" value="PROLINE-RICH ANTIGEN HOMOLOG-RELATED"/>
    <property type="match status" value="1"/>
</dbReference>
<dbReference type="EMBL" id="VUJV01000006">
    <property type="protein sequence ID" value="KAA1416978.1"/>
    <property type="molecule type" value="Genomic_DNA"/>
</dbReference>
<keyword evidence="3 6" id="KW-0812">Transmembrane</keyword>
<evidence type="ECO:0000313" key="8">
    <source>
        <dbReference type="EMBL" id="KAA1416978.1"/>
    </source>
</evidence>
<evidence type="ECO:0000256" key="1">
    <source>
        <dbReference type="ARBA" id="ARBA00004651"/>
    </source>
</evidence>
<dbReference type="GO" id="GO:0005886">
    <property type="term" value="C:plasma membrane"/>
    <property type="evidence" value="ECO:0007669"/>
    <property type="project" value="UniProtKB-SubCell"/>
</dbReference>
<feature type="transmembrane region" description="Helical" evidence="6">
    <location>
        <begin position="53"/>
        <end position="75"/>
    </location>
</feature>
<sequence>MTVAPGSSVAFPTASLAQRALALIVDWAASTLVSVAIVGVTTLTDGHTTIADLLPLIVYVLESALFTLFFGGSFGKLATRLRVVPSKGYGTLHNPLTLLARQAAIAFVIPPLVFREDGRGLHDLMAGTATVTLSTYRQLTTVGA</sequence>
<feature type="domain" description="RDD" evidence="7">
    <location>
        <begin position="13"/>
        <end position="127"/>
    </location>
</feature>
<keyword evidence="9" id="KW-1185">Reference proteome</keyword>
<keyword evidence="2" id="KW-1003">Cell membrane</keyword>
<evidence type="ECO:0000259" key="7">
    <source>
        <dbReference type="Pfam" id="PF06271"/>
    </source>
</evidence>